<reference evidence="1 2" key="1">
    <citation type="submission" date="2024-06" db="EMBL/GenBank/DDBJ databases">
        <title>Genomic Encyclopedia of Type Strains, Phase IV (KMG-IV): sequencing the most valuable type-strain genomes for metagenomic binning, comparative biology and taxonomic classification.</title>
        <authorList>
            <person name="Goeker M."/>
        </authorList>
    </citation>
    <scope>NUCLEOTIDE SEQUENCE [LARGE SCALE GENOMIC DNA]</scope>
    <source>
        <strain evidence="1 2">DSM 29846</strain>
    </source>
</reference>
<evidence type="ECO:0000313" key="2">
    <source>
        <dbReference type="Proteomes" id="UP001549036"/>
    </source>
</evidence>
<sequence length="66" mass="7683">MDVRMWREAGKLAASGDFEGWQAIERELRSKGFPRAKLLLDNDRIRNKFDNLCKSAQEKRADADRT</sequence>
<gene>
    <name evidence="1" type="ORF">ABID26_003946</name>
</gene>
<dbReference type="Proteomes" id="UP001549036">
    <property type="component" value="Unassembled WGS sequence"/>
</dbReference>
<name>A0ABV2HVB6_9HYPH</name>
<protein>
    <submittedName>
        <fullName evidence="1">Uncharacterized protein</fullName>
    </submittedName>
</protein>
<comment type="caution">
    <text evidence="1">The sequence shown here is derived from an EMBL/GenBank/DDBJ whole genome shotgun (WGS) entry which is preliminary data.</text>
</comment>
<organism evidence="1 2">
    <name type="scientific">Mesorhizobium shonense</name>
    <dbReference type="NCBI Taxonomy" id="1209948"/>
    <lineage>
        <taxon>Bacteria</taxon>
        <taxon>Pseudomonadati</taxon>
        <taxon>Pseudomonadota</taxon>
        <taxon>Alphaproteobacteria</taxon>
        <taxon>Hyphomicrobiales</taxon>
        <taxon>Phyllobacteriaceae</taxon>
        <taxon>Mesorhizobium</taxon>
    </lineage>
</organism>
<accession>A0ABV2HVB6</accession>
<proteinExistence type="predicted"/>
<dbReference type="EMBL" id="JBEPLM010000007">
    <property type="protein sequence ID" value="MET3594538.1"/>
    <property type="molecule type" value="Genomic_DNA"/>
</dbReference>
<evidence type="ECO:0000313" key="1">
    <source>
        <dbReference type="EMBL" id="MET3594538.1"/>
    </source>
</evidence>
<dbReference type="RefSeq" id="WP_292374206.1">
    <property type="nucleotide sequence ID" value="NZ_JBEPLM010000007.1"/>
</dbReference>
<keyword evidence="2" id="KW-1185">Reference proteome</keyword>